<dbReference type="RefSeq" id="WP_164505575.1">
    <property type="nucleotide sequence ID" value="NZ_JBHSSO010000009.1"/>
</dbReference>
<evidence type="ECO:0000313" key="2">
    <source>
        <dbReference type="Proteomes" id="UP001596258"/>
    </source>
</evidence>
<sequence length="52" mass="5708">MKQLSRDFLLVIVCLALLVDGVALYDTATARATRSSLDTRVPALVVEQNGFR</sequence>
<accession>A0ABW1U7E6</accession>
<protein>
    <submittedName>
        <fullName evidence="1">Uncharacterized protein</fullName>
    </submittedName>
</protein>
<dbReference type="EMBL" id="JBHSSO010000009">
    <property type="protein sequence ID" value="MFC6289161.1"/>
    <property type="molecule type" value="Genomic_DNA"/>
</dbReference>
<proteinExistence type="predicted"/>
<comment type="caution">
    <text evidence="1">The sequence shown here is derived from an EMBL/GenBank/DDBJ whole genome shotgun (WGS) entry which is preliminary data.</text>
</comment>
<name>A0ABW1U7E6_9LACO</name>
<evidence type="ECO:0000313" key="1">
    <source>
        <dbReference type="EMBL" id="MFC6289161.1"/>
    </source>
</evidence>
<reference evidence="2" key="1">
    <citation type="journal article" date="2019" name="Int. J. Syst. Evol. Microbiol.">
        <title>The Global Catalogue of Microorganisms (GCM) 10K type strain sequencing project: providing services to taxonomists for standard genome sequencing and annotation.</title>
        <authorList>
            <consortium name="The Broad Institute Genomics Platform"/>
            <consortium name="The Broad Institute Genome Sequencing Center for Infectious Disease"/>
            <person name="Wu L."/>
            <person name="Ma J."/>
        </authorList>
    </citation>
    <scope>NUCLEOTIDE SEQUENCE [LARGE SCALE GENOMIC DNA]</scope>
    <source>
        <strain evidence="2">CCM 8893</strain>
    </source>
</reference>
<keyword evidence="2" id="KW-1185">Reference proteome</keyword>
<dbReference type="Proteomes" id="UP001596258">
    <property type="component" value="Unassembled WGS sequence"/>
</dbReference>
<gene>
    <name evidence="1" type="ORF">ACFP1M_02980</name>
</gene>
<organism evidence="1 2">
    <name type="scientific">Levilactobacillus angrenensis</name>
    <dbReference type="NCBI Taxonomy" id="2486020"/>
    <lineage>
        <taxon>Bacteria</taxon>
        <taxon>Bacillati</taxon>
        <taxon>Bacillota</taxon>
        <taxon>Bacilli</taxon>
        <taxon>Lactobacillales</taxon>
        <taxon>Lactobacillaceae</taxon>
        <taxon>Levilactobacillus</taxon>
    </lineage>
</organism>